<dbReference type="SUPFAM" id="SSF52540">
    <property type="entry name" value="P-loop containing nucleoside triphosphate hydrolases"/>
    <property type="match status" value="1"/>
</dbReference>
<dbReference type="InterPro" id="IPR000967">
    <property type="entry name" value="Znf_NFX1"/>
</dbReference>
<evidence type="ECO:0000256" key="5">
    <source>
        <dbReference type="ARBA" id="ARBA00022771"/>
    </source>
</evidence>
<dbReference type="PANTHER" id="PTHR10887:SF341">
    <property type="entry name" value="NFX1-TYPE ZINC FINGER-CONTAINING PROTEIN 1"/>
    <property type="match status" value="1"/>
</dbReference>
<keyword evidence="5" id="KW-0863">Zinc-finger</keyword>
<dbReference type="PANTHER" id="PTHR10887">
    <property type="entry name" value="DNA2/NAM7 HELICASE FAMILY"/>
    <property type="match status" value="1"/>
</dbReference>
<dbReference type="SMART" id="SM00438">
    <property type="entry name" value="ZnF_NFX"/>
    <property type="match status" value="4"/>
</dbReference>
<dbReference type="PROSITE" id="PS51981">
    <property type="entry name" value="ZF_RZ"/>
    <property type="match status" value="1"/>
</dbReference>
<keyword evidence="3" id="KW-0479">Metal-binding</keyword>
<sequence>MSNIFFVEHNFPEQEIEEGRSHQNPHEAHFLVALCKYLLCQGYRASQITILTTYTGQLFSLHRLLPAKIFEGVKVHVVDKYQGEENDIVLLSLVRSNPEGRVGFLKASNRVCVALSRARKGLFCIGNLGMLSQVPLWSKILHTLREKGHAGHALVLSCQNHPETRTEVARAADFDAVPEGGCNRPCEARLSCGHVCTRACHPYDPLHQGFQCMKPCQKVLCQDGHRCPGMCFQPCGKCKVKVPKTLPQCGHQQQVPCSTATEEFCCQEPCGRVLRCGHKCKLTCGQVCARRCPEMVPVTLTCGHSQEVECSVADEVRDGKPVPCRTKCPSILECGHPCPGSCHSCFAGRFHQSCKSVCTRLLICSHKCQQPCTSDCPPCQRPCQNRCIHSQCQKTCGEPCPPCVEPCEWRCQHYQCSRLCSEPCDRPRCEVACPKRLPCGHPCAGVCGEPCPQKCLVCNREELTQIFFGFEDEPGARFVQLEDCGHVFETQGLDCYMDDAGEEEAEGQSMAVKLKVCPACQTPIRKNLRYGVLVKKSLAEVELVKSKIRGCPEAIASGAQRLKIALAEKDVLWNYMPEKYKWLLKQLEGPPALSIQRLGYLENLLGFSVQLAELTKVAKKGDSNEWEGAKRRLAEVARWLYRPRLTFTDQELSELQREVLRLSYLVELLGRCQATQGQMDDSTAGMVRTLRRLLEGPGKFTPDDERLVKVKMEALKAVLPTSGLSISEAEKLQILAAFNGKSRGHWFKCPNGHVYLITQCGGAMERSCCPDCKATIGGSNHQLEADNQLAPEMDGATHAAWSNEANMAGGLNWLN</sequence>
<dbReference type="InterPro" id="IPR047187">
    <property type="entry name" value="SF1_C_Upf1"/>
</dbReference>
<dbReference type="Pfam" id="PF13087">
    <property type="entry name" value="AAA_12"/>
    <property type="match status" value="1"/>
</dbReference>
<evidence type="ECO:0000313" key="10">
    <source>
        <dbReference type="Proteomes" id="UP000826234"/>
    </source>
</evidence>
<keyword evidence="6" id="KW-0862">Zinc</keyword>
<dbReference type="Proteomes" id="UP000826234">
    <property type="component" value="Unassembled WGS sequence"/>
</dbReference>
<dbReference type="EMBL" id="JAIPUX010005024">
    <property type="protein sequence ID" value="KAH0619379.1"/>
    <property type="molecule type" value="Genomic_DNA"/>
</dbReference>
<evidence type="ECO:0000313" key="9">
    <source>
        <dbReference type="EMBL" id="KAH0619379.1"/>
    </source>
</evidence>
<protein>
    <recommendedName>
        <fullName evidence="8">RZ-type domain-containing protein</fullName>
    </recommendedName>
</protein>
<evidence type="ECO:0000256" key="7">
    <source>
        <dbReference type="ARBA" id="ARBA00022859"/>
    </source>
</evidence>
<dbReference type="InterPro" id="IPR046439">
    <property type="entry name" value="ZF_RZ_dom"/>
</dbReference>
<evidence type="ECO:0000256" key="6">
    <source>
        <dbReference type="ARBA" id="ARBA00022833"/>
    </source>
</evidence>
<dbReference type="Pfam" id="PF20173">
    <property type="entry name" value="ZnF_RZ-type"/>
    <property type="match status" value="1"/>
</dbReference>
<gene>
    <name evidence="9" type="ORF">JD844_003897</name>
</gene>
<evidence type="ECO:0000256" key="1">
    <source>
        <dbReference type="ARBA" id="ARBA00004496"/>
    </source>
</evidence>
<evidence type="ECO:0000256" key="3">
    <source>
        <dbReference type="ARBA" id="ARBA00022723"/>
    </source>
</evidence>
<keyword evidence="2" id="KW-0963">Cytoplasm</keyword>
<proteinExistence type="predicted"/>
<comment type="caution">
    <text evidence="9">The sequence shown here is derived from an EMBL/GenBank/DDBJ whole genome shotgun (WGS) entry which is preliminary data.</text>
</comment>
<dbReference type="InterPro" id="IPR027417">
    <property type="entry name" value="P-loop_NTPase"/>
</dbReference>
<evidence type="ECO:0000256" key="4">
    <source>
        <dbReference type="ARBA" id="ARBA00022737"/>
    </source>
</evidence>
<dbReference type="InterPro" id="IPR045055">
    <property type="entry name" value="DNA2/NAM7-like"/>
</dbReference>
<organism evidence="9 10">
    <name type="scientific">Phrynosoma platyrhinos</name>
    <name type="common">Desert horned lizard</name>
    <dbReference type="NCBI Taxonomy" id="52577"/>
    <lineage>
        <taxon>Eukaryota</taxon>
        <taxon>Metazoa</taxon>
        <taxon>Chordata</taxon>
        <taxon>Craniata</taxon>
        <taxon>Vertebrata</taxon>
        <taxon>Euteleostomi</taxon>
        <taxon>Lepidosauria</taxon>
        <taxon>Squamata</taxon>
        <taxon>Bifurcata</taxon>
        <taxon>Unidentata</taxon>
        <taxon>Episquamata</taxon>
        <taxon>Toxicofera</taxon>
        <taxon>Iguania</taxon>
        <taxon>Phrynosomatidae</taxon>
        <taxon>Phrynosomatinae</taxon>
        <taxon>Phrynosoma</taxon>
    </lineage>
</organism>
<dbReference type="Gene3D" id="3.40.50.300">
    <property type="entry name" value="P-loop containing nucleotide triphosphate hydrolases"/>
    <property type="match status" value="1"/>
</dbReference>
<dbReference type="CDD" id="cd18808">
    <property type="entry name" value="SF1_C_Upf1"/>
    <property type="match status" value="1"/>
</dbReference>
<accession>A0ABQ7SPW7</accession>
<feature type="domain" description="RZ-type" evidence="8">
    <location>
        <begin position="726"/>
        <end position="799"/>
    </location>
</feature>
<keyword evidence="7" id="KW-0391">Immunity</keyword>
<keyword evidence="4" id="KW-0677">Repeat</keyword>
<reference evidence="9 10" key="1">
    <citation type="journal article" date="2022" name="Gigascience">
        <title>A chromosome-level genome assembly and annotation of the desert horned lizard, Phrynosoma platyrhinos, provides insight into chromosomal rearrangements among reptiles.</title>
        <authorList>
            <person name="Koochekian N."/>
            <person name="Ascanio A."/>
            <person name="Farleigh K."/>
            <person name="Card D.C."/>
            <person name="Schield D.R."/>
            <person name="Castoe T.A."/>
            <person name="Jezkova T."/>
        </authorList>
    </citation>
    <scope>NUCLEOTIDE SEQUENCE [LARGE SCALE GENOMIC DNA]</scope>
    <source>
        <strain evidence="9">NK-2021</strain>
    </source>
</reference>
<evidence type="ECO:0000256" key="2">
    <source>
        <dbReference type="ARBA" id="ARBA00022490"/>
    </source>
</evidence>
<keyword evidence="10" id="KW-1185">Reference proteome</keyword>
<name>A0ABQ7SPW7_PHRPL</name>
<comment type="subcellular location">
    <subcellularLocation>
        <location evidence="1">Cytoplasm</location>
    </subcellularLocation>
</comment>
<evidence type="ECO:0000259" key="8">
    <source>
        <dbReference type="PROSITE" id="PS51981"/>
    </source>
</evidence>
<dbReference type="InterPro" id="IPR041679">
    <property type="entry name" value="DNA2/NAM7-like_C"/>
</dbReference>